<dbReference type="KEGG" id="kba:A0U89_08335"/>
<evidence type="ECO:0000256" key="4">
    <source>
        <dbReference type="ARBA" id="ARBA00023136"/>
    </source>
</evidence>
<keyword evidence="6" id="KW-1185">Reference proteome</keyword>
<keyword evidence="2" id="KW-0812">Transmembrane</keyword>
<evidence type="ECO:0000256" key="2">
    <source>
        <dbReference type="ARBA" id="ARBA00022692"/>
    </source>
</evidence>
<dbReference type="InterPro" id="IPR012451">
    <property type="entry name" value="DUF1656"/>
</dbReference>
<keyword evidence="1" id="KW-1003">Cell membrane</keyword>
<sequence length="64" mass="7403">MRQVIDLEGVLVSAFVINLTLALFSLAVLRWVFGILNLWRWTWDPPLAQFGLLICLLGLYTWLL</sequence>
<evidence type="ECO:0000313" key="6">
    <source>
        <dbReference type="Proteomes" id="UP000179145"/>
    </source>
</evidence>
<evidence type="ECO:0000256" key="1">
    <source>
        <dbReference type="ARBA" id="ARBA00022475"/>
    </source>
</evidence>
<name>A0A1D8UU43_9PROT</name>
<dbReference type="EMBL" id="CP014674">
    <property type="protein sequence ID" value="AOX17151.1"/>
    <property type="molecule type" value="Genomic_DNA"/>
</dbReference>
<accession>A0A1D8UU43</accession>
<protein>
    <submittedName>
        <fullName evidence="5">Uncharacterized protein</fullName>
    </submittedName>
</protein>
<dbReference type="Pfam" id="PF07869">
    <property type="entry name" value="DUF1656"/>
    <property type="match status" value="1"/>
</dbReference>
<keyword evidence="3" id="KW-1133">Transmembrane helix</keyword>
<proteinExistence type="predicted"/>
<gene>
    <name evidence="5" type="ORF">A0U89_08335</name>
</gene>
<evidence type="ECO:0000256" key="3">
    <source>
        <dbReference type="ARBA" id="ARBA00022989"/>
    </source>
</evidence>
<evidence type="ECO:0000313" key="5">
    <source>
        <dbReference type="EMBL" id="AOX17151.1"/>
    </source>
</evidence>
<keyword evidence="4" id="KW-0472">Membrane</keyword>
<dbReference type="AlphaFoldDB" id="A0A1D8UU43"/>
<reference evidence="5 6" key="1">
    <citation type="journal article" date="2016" name="Microb. Cell Fact.">
        <title>Dissection of exopolysaccharide biosynthesis in Kozakia baliensis.</title>
        <authorList>
            <person name="Brandt J.U."/>
            <person name="Jakob F."/>
            <person name="Behr J."/>
            <person name="Geissler A.J."/>
            <person name="Vogel R.F."/>
        </authorList>
    </citation>
    <scope>NUCLEOTIDE SEQUENCE [LARGE SCALE GENOMIC DNA]</scope>
    <source>
        <strain evidence="5 6">DSM 14400</strain>
    </source>
</reference>
<dbReference type="STRING" id="153496.A0U89_08335"/>
<dbReference type="OrthoDB" id="7283592at2"/>
<organism evidence="5 6">
    <name type="scientific">Kozakia baliensis</name>
    <dbReference type="NCBI Taxonomy" id="153496"/>
    <lineage>
        <taxon>Bacteria</taxon>
        <taxon>Pseudomonadati</taxon>
        <taxon>Pseudomonadota</taxon>
        <taxon>Alphaproteobacteria</taxon>
        <taxon>Acetobacterales</taxon>
        <taxon>Acetobacteraceae</taxon>
        <taxon>Kozakia</taxon>
    </lineage>
</organism>
<dbReference type="Proteomes" id="UP000179145">
    <property type="component" value="Chromosome"/>
</dbReference>
<dbReference type="RefSeq" id="WP_070402813.1">
    <property type="nucleotide sequence ID" value="NZ_BJVW01000006.1"/>
</dbReference>